<evidence type="ECO:0000256" key="1">
    <source>
        <dbReference type="ARBA" id="ARBA00010945"/>
    </source>
</evidence>
<proteinExistence type="inferred from homology"/>
<dbReference type="EMBL" id="JBEFLD010000004">
    <property type="protein sequence ID" value="MEQ6290871.1"/>
    <property type="molecule type" value="Genomic_DNA"/>
</dbReference>
<keyword evidence="3" id="KW-0741">SOS mutagenesis</keyword>
<evidence type="ECO:0000313" key="7">
    <source>
        <dbReference type="EMBL" id="MEQ6290871.1"/>
    </source>
</evidence>
<accession>A0ABV1M4E4</accession>
<dbReference type="CDD" id="cd01700">
    <property type="entry name" value="PolY_Pol_V_umuC"/>
    <property type="match status" value="1"/>
</dbReference>
<dbReference type="Gene3D" id="1.10.150.20">
    <property type="entry name" value="5' to 3' exonuclease, C-terminal subdomain"/>
    <property type="match status" value="1"/>
</dbReference>
<keyword evidence="8" id="KW-1185">Reference proteome</keyword>
<evidence type="ECO:0000256" key="3">
    <source>
        <dbReference type="ARBA" id="ARBA00023199"/>
    </source>
</evidence>
<evidence type="ECO:0000256" key="2">
    <source>
        <dbReference type="ARBA" id="ARBA00022763"/>
    </source>
</evidence>
<dbReference type="SUPFAM" id="SSF56672">
    <property type="entry name" value="DNA/RNA polymerases"/>
    <property type="match status" value="1"/>
</dbReference>
<evidence type="ECO:0000256" key="4">
    <source>
        <dbReference type="ARBA" id="ARBA00023204"/>
    </source>
</evidence>
<dbReference type="InterPro" id="IPR025188">
    <property type="entry name" value="DUF4113"/>
</dbReference>
<dbReference type="Pfam" id="PF13438">
    <property type="entry name" value="DUF4113"/>
    <property type="match status" value="1"/>
</dbReference>
<dbReference type="Pfam" id="PF11799">
    <property type="entry name" value="IMS_C"/>
    <property type="match status" value="1"/>
</dbReference>
<dbReference type="Gene3D" id="3.40.1170.60">
    <property type="match status" value="1"/>
</dbReference>
<name>A0ABV1M4E4_9NEIS</name>
<feature type="domain" description="UmuC" evidence="6">
    <location>
        <begin position="7"/>
        <end position="191"/>
    </location>
</feature>
<dbReference type="InterPro" id="IPR050116">
    <property type="entry name" value="DNA_polymerase-Y"/>
</dbReference>
<dbReference type="Pfam" id="PF00817">
    <property type="entry name" value="IMS"/>
    <property type="match status" value="1"/>
</dbReference>
<dbReference type="Gene3D" id="3.30.70.270">
    <property type="match status" value="1"/>
</dbReference>
<comment type="similarity">
    <text evidence="1">Belongs to the DNA polymerase type-Y family.</text>
</comment>
<protein>
    <submittedName>
        <fullName evidence="7">Y-family DNA polymerase</fullName>
    </submittedName>
</protein>
<dbReference type="PROSITE" id="PS50173">
    <property type="entry name" value="UMUC"/>
    <property type="match status" value="1"/>
</dbReference>
<gene>
    <name evidence="7" type="ORF">ABNW52_09605</name>
</gene>
<keyword evidence="4" id="KW-0234">DNA repair</keyword>
<dbReference type="InterPro" id="IPR043502">
    <property type="entry name" value="DNA/RNA_pol_sf"/>
</dbReference>
<organism evidence="7 8">
    <name type="scientific">Vogesella oryzagri</name>
    <dbReference type="NCBI Taxonomy" id="3160864"/>
    <lineage>
        <taxon>Bacteria</taxon>
        <taxon>Pseudomonadati</taxon>
        <taxon>Pseudomonadota</taxon>
        <taxon>Betaproteobacteria</taxon>
        <taxon>Neisseriales</taxon>
        <taxon>Chromobacteriaceae</taxon>
        <taxon>Vogesella</taxon>
    </lineage>
</organism>
<comment type="caution">
    <text evidence="7">The sequence shown here is derived from an EMBL/GenBank/DDBJ whole genome shotgun (WGS) entry which is preliminary data.</text>
</comment>
<dbReference type="InterPro" id="IPR001126">
    <property type="entry name" value="UmuC"/>
</dbReference>
<dbReference type="InterPro" id="IPR043128">
    <property type="entry name" value="Rev_trsase/Diguanyl_cyclase"/>
</dbReference>
<dbReference type="PANTHER" id="PTHR11076">
    <property type="entry name" value="DNA REPAIR POLYMERASE UMUC / TRANSFERASE FAMILY MEMBER"/>
    <property type="match status" value="1"/>
</dbReference>
<dbReference type="PANTHER" id="PTHR11076:SF34">
    <property type="entry name" value="PROTEIN UMUC"/>
    <property type="match status" value="1"/>
</dbReference>
<dbReference type="InterPro" id="IPR017961">
    <property type="entry name" value="DNA_pol_Y-fam_little_finger"/>
</dbReference>
<dbReference type="RefSeq" id="WP_349586894.1">
    <property type="nucleotide sequence ID" value="NZ_JBEFLD010000004.1"/>
</dbReference>
<reference evidence="7" key="1">
    <citation type="submission" date="2024-06" db="EMBL/GenBank/DDBJ databases">
        <title>Genome sequence of Vogesella sp. MAHUQ-64.</title>
        <authorList>
            <person name="Huq M.A."/>
        </authorList>
    </citation>
    <scope>NUCLEOTIDE SEQUENCE</scope>
    <source>
        <strain evidence="7">MAHUQ-64</strain>
    </source>
</reference>
<keyword evidence="2" id="KW-0227">DNA damage</keyword>
<dbReference type="Proteomes" id="UP001433638">
    <property type="component" value="Unassembled WGS sequence"/>
</dbReference>
<evidence type="ECO:0000259" key="6">
    <source>
        <dbReference type="PROSITE" id="PS50173"/>
    </source>
</evidence>
<evidence type="ECO:0000256" key="5">
    <source>
        <dbReference type="ARBA" id="ARBA00023236"/>
    </source>
</evidence>
<keyword evidence="5" id="KW-0742">SOS response</keyword>
<sequence length="428" mass="47503">MPTEPCFALLDGNNFYVACERLFNPALLGIPVVVLSNNDGCIVSRSAEAKAIGVPMGVAFHEARNLLYRHRGKALSSNYELYGSLSRRMMTLAARYASAQEIYSIDECFLDFAGQTDPQQQARQLRLTVQRKLGLPVCIGLGASKTLAKLANQVAKQQARFGGVFDWRMLNATERQQLLQHLDVGMVWGIGYRLREQLQGLGIASAAQLAAANPAWARQRFGLAVERTVRELQGEACLSVADVTPPRQQIHSTRSFARRLDDPAELQAAISHHVARCAEKLRAQHSAARLLHILLRTDPPGRGGALQQKHWASLPLLMPTTDSRHLTAHALQLLQQLYQPGVRYHKCGVILDELVPADASRQGDLFLAAEPARNQQLMQALDGINQRFGKDSIRVASSLLGNGRWHMRQDQRSPRCTTRWDEILSVST</sequence>
<evidence type="ECO:0000313" key="8">
    <source>
        <dbReference type="Proteomes" id="UP001433638"/>
    </source>
</evidence>